<evidence type="ECO:0000256" key="3">
    <source>
        <dbReference type="SAM" id="MobiDB-lite"/>
    </source>
</evidence>
<feature type="compositionally biased region" description="Polar residues" evidence="3">
    <location>
        <begin position="534"/>
        <end position="543"/>
    </location>
</feature>
<feature type="region of interest" description="Disordered" evidence="3">
    <location>
        <begin position="532"/>
        <end position="558"/>
    </location>
</feature>
<evidence type="ECO:0000256" key="2">
    <source>
        <dbReference type="RuleBase" id="RU362097"/>
    </source>
</evidence>
<evidence type="ECO:0000313" key="5">
    <source>
        <dbReference type="Proteomes" id="UP001216510"/>
    </source>
</evidence>
<feature type="signal peptide" evidence="2">
    <location>
        <begin position="1"/>
        <end position="22"/>
    </location>
</feature>
<protein>
    <submittedName>
        <fullName evidence="4">Efflux transporter outer membrane subunit</fullName>
    </submittedName>
</protein>
<dbReference type="SUPFAM" id="SSF56954">
    <property type="entry name" value="Outer membrane efflux proteins (OEP)"/>
    <property type="match status" value="1"/>
</dbReference>
<dbReference type="InterPro" id="IPR010131">
    <property type="entry name" value="MdtP/NodT-like"/>
</dbReference>
<gene>
    <name evidence="4" type="ORF">PX653_26995</name>
</gene>
<evidence type="ECO:0000313" key="4">
    <source>
        <dbReference type="EMBL" id="WEF32995.1"/>
    </source>
</evidence>
<evidence type="ECO:0000256" key="1">
    <source>
        <dbReference type="ARBA" id="ARBA00007613"/>
    </source>
</evidence>
<feature type="chain" id="PRO_5044965596" evidence="2">
    <location>
        <begin position="23"/>
        <end position="577"/>
    </location>
</feature>
<keyword evidence="2" id="KW-0812">Transmembrane</keyword>
<dbReference type="Gene3D" id="1.20.1600.10">
    <property type="entry name" value="Outer membrane efflux proteins (OEP)"/>
    <property type="match status" value="1"/>
</dbReference>
<keyword evidence="2" id="KW-0564">Palmitate</keyword>
<dbReference type="Pfam" id="PF02321">
    <property type="entry name" value="OEP"/>
    <property type="match status" value="2"/>
</dbReference>
<keyword evidence="5" id="KW-1185">Reference proteome</keyword>
<dbReference type="EMBL" id="CP119083">
    <property type="protein sequence ID" value="WEF32995.1"/>
    <property type="molecule type" value="Genomic_DNA"/>
</dbReference>
<dbReference type="RefSeq" id="WP_277415710.1">
    <property type="nucleotide sequence ID" value="NZ_CP119083.1"/>
</dbReference>
<keyword evidence="2" id="KW-0732">Signal</keyword>
<dbReference type="PROSITE" id="PS51257">
    <property type="entry name" value="PROKAR_LIPOPROTEIN"/>
    <property type="match status" value="1"/>
</dbReference>
<comment type="similarity">
    <text evidence="1 2">Belongs to the outer membrane factor (OMF) (TC 1.B.17) family.</text>
</comment>
<keyword evidence="2" id="KW-0472">Membrane</keyword>
<comment type="subcellular location">
    <subcellularLocation>
        <location evidence="2">Cell membrane</location>
        <topology evidence="2">Lipid-anchor</topology>
    </subcellularLocation>
</comment>
<dbReference type="PANTHER" id="PTHR30203">
    <property type="entry name" value="OUTER MEMBRANE CATION EFFLUX PROTEIN"/>
    <property type="match status" value="1"/>
</dbReference>
<name>A0ABY8BB36_9BURK</name>
<keyword evidence="2" id="KW-0449">Lipoprotein</keyword>
<keyword evidence="2" id="KW-1134">Transmembrane beta strand</keyword>
<dbReference type="InterPro" id="IPR003423">
    <property type="entry name" value="OMP_efflux"/>
</dbReference>
<dbReference type="Proteomes" id="UP001216510">
    <property type="component" value="Chromosome"/>
</dbReference>
<accession>A0ABY8BB36</accession>
<dbReference type="Gene3D" id="2.20.200.10">
    <property type="entry name" value="Outer membrane efflux proteins (OEP)"/>
    <property type="match status" value="1"/>
</dbReference>
<organism evidence="4 5">
    <name type="scientific">Pseudoduganella chitinolytica</name>
    <dbReference type="NCBI Taxonomy" id="34070"/>
    <lineage>
        <taxon>Bacteria</taxon>
        <taxon>Pseudomonadati</taxon>
        <taxon>Pseudomonadota</taxon>
        <taxon>Betaproteobacteria</taxon>
        <taxon>Burkholderiales</taxon>
        <taxon>Oxalobacteraceae</taxon>
        <taxon>Telluria group</taxon>
        <taxon>Pseudoduganella</taxon>
    </lineage>
</organism>
<reference evidence="4 5" key="1">
    <citation type="submission" date="2023-02" db="EMBL/GenBank/DDBJ databases">
        <title>Gemone sequence of Telluria chitinolytica ACM 3522T.</title>
        <authorList>
            <person name="Frediansyah A."/>
            <person name="Miess H."/>
            <person name="Gross H."/>
        </authorList>
    </citation>
    <scope>NUCLEOTIDE SEQUENCE [LARGE SCALE GENOMIC DNA]</scope>
    <source>
        <strain evidence="4 5">ACM 3522</strain>
    </source>
</reference>
<dbReference type="NCBIfam" id="TIGR01845">
    <property type="entry name" value="outer_NodT"/>
    <property type="match status" value="1"/>
</dbReference>
<sequence length="577" mass="62271">MRGPTGTALLAAALLAGCAAKVAPPPASTLQVPAGWRAPPLADTASRPVDQAWWQAFNDPALTALVTRALASNGDLRVARLRLEDYRARVRATAAARQPTLSFDTSAGRARTLLYNGQRHVGNAYQAEFQAAYEIDVWNRLANATEAAAATLRAEQANADAAALSVAANVATGYLNLRGLDAQLELAQATLKLRERSRDLARRQFEVGYSSRLEWLQAQAEYDAAAEQVPQLQRQIFEQENALAILAGGMPGPIERGVPLADLAPPPVPAGLPSDLLRRRPDIARAEQTIAASVAQLAATRDQLLPSFRLTATGGIQSTEFSDLLHAPTRLWRLGGALVAPLFDGGRVQAQTDSAAAQRDQAIATYENTVRQAFAETENGLDAIARLREQAVQNDARRATAAETLRIAHNRYRNGYAAYLEELDAQRNLYAADVARLQLRTRLLTASVDLYRAMGEGGRRADARRCACQPAGQLSTLQWCVLCWSFSARSRVSLPAPSKNTLSMRFPGITTASPTVAPLSLIVKPSDSAAFRSNDASPMRTTPSRISKSRLRRTSRLSVSRQPTVCFFPSSSGASAR</sequence>
<proteinExistence type="inferred from homology"/>